<keyword evidence="1" id="KW-0121">Carboxypeptidase</keyword>
<organism evidence="1 2">
    <name type="scientific">Linderina macrospora</name>
    <dbReference type="NCBI Taxonomy" id="4868"/>
    <lineage>
        <taxon>Eukaryota</taxon>
        <taxon>Fungi</taxon>
        <taxon>Fungi incertae sedis</taxon>
        <taxon>Zoopagomycota</taxon>
        <taxon>Kickxellomycotina</taxon>
        <taxon>Kickxellomycetes</taxon>
        <taxon>Kickxellales</taxon>
        <taxon>Kickxellaceae</taxon>
        <taxon>Linderina</taxon>
    </lineage>
</organism>
<dbReference type="EMBL" id="JANBPW010001587">
    <property type="protein sequence ID" value="KAJ1943922.1"/>
    <property type="molecule type" value="Genomic_DNA"/>
</dbReference>
<accession>A0ACC1JAI8</accession>
<keyword evidence="2" id="KW-1185">Reference proteome</keyword>
<reference evidence="1" key="1">
    <citation type="submission" date="2022-07" db="EMBL/GenBank/DDBJ databases">
        <title>Phylogenomic reconstructions and comparative analyses of Kickxellomycotina fungi.</title>
        <authorList>
            <person name="Reynolds N.K."/>
            <person name="Stajich J.E."/>
            <person name="Barry K."/>
            <person name="Grigoriev I.V."/>
            <person name="Crous P."/>
            <person name="Smith M.E."/>
        </authorList>
    </citation>
    <scope>NUCLEOTIDE SEQUENCE</scope>
    <source>
        <strain evidence="1">NRRL 5244</strain>
    </source>
</reference>
<comment type="caution">
    <text evidence="1">The sequence shown here is derived from an EMBL/GenBank/DDBJ whole genome shotgun (WGS) entry which is preliminary data.</text>
</comment>
<gene>
    <name evidence="1" type="primary">VPS70_5</name>
    <name evidence="1" type="ORF">FBU59_002756</name>
</gene>
<evidence type="ECO:0000313" key="1">
    <source>
        <dbReference type="EMBL" id="KAJ1943922.1"/>
    </source>
</evidence>
<protein>
    <submittedName>
        <fullName evidence="1">Vacuolar protein sorting-associated protein 70</fullName>
        <ecNumber evidence="1">3.4.17.21</ecNumber>
    </submittedName>
</protein>
<dbReference type="Proteomes" id="UP001150603">
    <property type="component" value="Unassembled WGS sequence"/>
</dbReference>
<keyword evidence="1" id="KW-0378">Hydrolase</keyword>
<proteinExistence type="predicted"/>
<name>A0ACC1JAI8_9FUNG</name>
<dbReference type="EC" id="3.4.17.21" evidence="1"/>
<keyword evidence="1" id="KW-0645">Protease</keyword>
<sequence length="569" mass="61740">MDEAEKELLPEHRSPPLGYDPPELPSRSALQRVIIAVAASVALMLGVTIFSGASLSDCLMDHSTDQPAPDTYDRIHASKVFFNIPSPEHLQKHLKYYTSGTHFGGRDTKAAEYTRAFFENCGIKTQVVQYYPWLGFPGHHHVTVFNATTEHVLFKAKMTEDEITSDPATQYRSNLPAFHAYSGSGNVSGALVYANYGEVGDYRALDAAGISVEGKVVLVRYGEIARGIKVQLAEQHGARGVLIYSDPSDDGYGKGKVYPDGPWRPATSIERGSVALTQIYPGDPLTPGYAATKNAPRINPKDAQNLNHIPSLPLSYQDAEPLLRTLAGHGKRANQLGDSWTGGLVSRGVEYWTGPSTLHVNMLNTVQHKQVAIQNVIGTITGTDEEDRAVIIGSHHDAWSAGATDPGSGAAALLEVARGLGELMKLGWKPRRTIILASWDATEHGLVGATEWVEANVDWMRHEVLAYLNVNSAVAGDRFTAAASPLLHDLLYQLARQIPMPHTNTSLYDAWNRQSTDSSTPFIDTIGSGGSSDTAAFQLHAGVASLDMGFRGLAGTHNSNYDSAQWMQR</sequence>
<feature type="non-terminal residue" evidence="1">
    <location>
        <position position="569"/>
    </location>
</feature>
<evidence type="ECO:0000313" key="2">
    <source>
        <dbReference type="Proteomes" id="UP001150603"/>
    </source>
</evidence>